<keyword evidence="2" id="KW-0863">Zinc-finger</keyword>
<name>A0A3P7LUN4_DIBLA</name>
<feature type="domain" description="IBR" evidence="5">
    <location>
        <begin position="2"/>
        <end position="49"/>
    </location>
</feature>
<dbReference type="AlphaFoldDB" id="A0A3P7LUN4"/>
<keyword evidence="3" id="KW-0833">Ubl conjugation pathway</keyword>
<keyword evidence="7" id="KW-1185">Reference proteome</keyword>
<dbReference type="Gene3D" id="2.20.25.20">
    <property type="match status" value="1"/>
</dbReference>
<evidence type="ECO:0000256" key="2">
    <source>
        <dbReference type="ARBA" id="ARBA00022771"/>
    </source>
</evidence>
<sequence length="114" mass="12847">MPDMVPCPNADCKNEHVLLNEDRVQGVCPTCRFHFCARCKAAYHEGKPCQTGDLTNLTPEEVAEVVARYDEAGVDGRAQMELQFGKDNLNQLIAEYKANEVIRKDCKPYPKCKN</sequence>
<evidence type="ECO:0000313" key="7">
    <source>
        <dbReference type="Proteomes" id="UP000281553"/>
    </source>
</evidence>
<dbReference type="OrthoDB" id="1431934at2759"/>
<evidence type="ECO:0000313" key="6">
    <source>
        <dbReference type="EMBL" id="VDN20664.1"/>
    </source>
</evidence>
<proteinExistence type="predicted"/>
<protein>
    <recommendedName>
        <fullName evidence="5">IBR domain-containing protein</fullName>
    </recommendedName>
</protein>
<gene>
    <name evidence="6" type="ORF">DILT_LOCUS13670</name>
</gene>
<organism evidence="6 7">
    <name type="scientific">Dibothriocephalus latus</name>
    <name type="common">Fish tapeworm</name>
    <name type="synonym">Diphyllobothrium latum</name>
    <dbReference type="NCBI Taxonomy" id="60516"/>
    <lineage>
        <taxon>Eukaryota</taxon>
        <taxon>Metazoa</taxon>
        <taxon>Spiralia</taxon>
        <taxon>Lophotrochozoa</taxon>
        <taxon>Platyhelminthes</taxon>
        <taxon>Cestoda</taxon>
        <taxon>Eucestoda</taxon>
        <taxon>Diphyllobothriidea</taxon>
        <taxon>Diphyllobothriidae</taxon>
        <taxon>Dibothriocephalus</taxon>
    </lineage>
</organism>
<evidence type="ECO:0000256" key="3">
    <source>
        <dbReference type="ARBA" id="ARBA00022786"/>
    </source>
</evidence>
<dbReference type="EMBL" id="UYRU01071140">
    <property type="protein sequence ID" value="VDN20664.1"/>
    <property type="molecule type" value="Genomic_DNA"/>
</dbReference>
<evidence type="ECO:0000259" key="5">
    <source>
        <dbReference type="Pfam" id="PF01485"/>
    </source>
</evidence>
<keyword evidence="1" id="KW-0479">Metal-binding</keyword>
<accession>A0A3P7LUN4</accession>
<dbReference type="Proteomes" id="UP000281553">
    <property type="component" value="Unassembled WGS sequence"/>
</dbReference>
<evidence type="ECO:0000256" key="4">
    <source>
        <dbReference type="ARBA" id="ARBA00022833"/>
    </source>
</evidence>
<dbReference type="InterPro" id="IPR002867">
    <property type="entry name" value="IBR_dom"/>
</dbReference>
<dbReference type="GO" id="GO:0008270">
    <property type="term" value="F:zinc ion binding"/>
    <property type="evidence" value="ECO:0007669"/>
    <property type="project" value="UniProtKB-KW"/>
</dbReference>
<evidence type="ECO:0000256" key="1">
    <source>
        <dbReference type="ARBA" id="ARBA00022723"/>
    </source>
</evidence>
<dbReference type="Pfam" id="PF01485">
    <property type="entry name" value="IBR"/>
    <property type="match status" value="1"/>
</dbReference>
<keyword evidence="4" id="KW-0862">Zinc</keyword>
<dbReference type="SUPFAM" id="SSF57850">
    <property type="entry name" value="RING/U-box"/>
    <property type="match status" value="1"/>
</dbReference>
<reference evidence="6 7" key="1">
    <citation type="submission" date="2018-11" db="EMBL/GenBank/DDBJ databases">
        <authorList>
            <consortium name="Pathogen Informatics"/>
        </authorList>
    </citation>
    <scope>NUCLEOTIDE SEQUENCE [LARGE SCALE GENOMIC DNA]</scope>
</reference>